<feature type="transmembrane region" description="Helical" evidence="1">
    <location>
        <begin position="105"/>
        <end position="122"/>
    </location>
</feature>
<keyword evidence="4" id="KW-1185">Reference proteome</keyword>
<keyword evidence="1" id="KW-0472">Membrane</keyword>
<comment type="caution">
    <text evidence="3">The sequence shown here is derived from an EMBL/GenBank/DDBJ whole genome shotgun (WGS) entry which is preliminary data.</text>
</comment>
<keyword evidence="2" id="KW-0732">Signal</keyword>
<name>A0A9W8Y9U6_9PLEO</name>
<dbReference type="Proteomes" id="UP001140560">
    <property type="component" value="Unassembled WGS sequence"/>
</dbReference>
<keyword evidence="1" id="KW-1133">Transmembrane helix</keyword>
<feature type="transmembrane region" description="Helical" evidence="1">
    <location>
        <begin position="227"/>
        <end position="253"/>
    </location>
</feature>
<organism evidence="3 4">
    <name type="scientific">Neocucurbitaria cava</name>
    <dbReference type="NCBI Taxonomy" id="798079"/>
    <lineage>
        <taxon>Eukaryota</taxon>
        <taxon>Fungi</taxon>
        <taxon>Dikarya</taxon>
        <taxon>Ascomycota</taxon>
        <taxon>Pezizomycotina</taxon>
        <taxon>Dothideomycetes</taxon>
        <taxon>Pleosporomycetidae</taxon>
        <taxon>Pleosporales</taxon>
        <taxon>Pleosporineae</taxon>
        <taxon>Cucurbitariaceae</taxon>
        <taxon>Neocucurbitaria</taxon>
    </lineage>
</organism>
<reference evidence="3" key="1">
    <citation type="submission" date="2022-10" db="EMBL/GenBank/DDBJ databases">
        <title>Tapping the CABI collections for fungal endophytes: first genome assemblies for Collariella, Neodidymelliopsis, Ascochyta clinopodiicola, Didymella pomorum, Didymosphaeria variabile, Neocosmospora piperis and Neocucurbitaria cava.</title>
        <authorList>
            <person name="Hill R."/>
        </authorList>
    </citation>
    <scope>NUCLEOTIDE SEQUENCE</scope>
    <source>
        <strain evidence="3">IMI 356814</strain>
    </source>
</reference>
<dbReference type="EMBL" id="JAPEUY010000007">
    <property type="protein sequence ID" value="KAJ4371269.1"/>
    <property type="molecule type" value="Genomic_DNA"/>
</dbReference>
<protein>
    <submittedName>
        <fullName evidence="3">Uncharacterized protein</fullName>
    </submittedName>
</protein>
<keyword evidence="1" id="KW-0812">Transmembrane</keyword>
<accession>A0A9W8Y9U6</accession>
<feature type="chain" id="PRO_5040904734" evidence="2">
    <location>
        <begin position="20"/>
        <end position="284"/>
    </location>
</feature>
<evidence type="ECO:0000313" key="3">
    <source>
        <dbReference type="EMBL" id="KAJ4371269.1"/>
    </source>
</evidence>
<dbReference type="AlphaFoldDB" id="A0A9W8Y9U6"/>
<feature type="signal peptide" evidence="2">
    <location>
        <begin position="1"/>
        <end position="19"/>
    </location>
</feature>
<proteinExistence type="predicted"/>
<feature type="transmembrane region" description="Helical" evidence="1">
    <location>
        <begin position="198"/>
        <end position="221"/>
    </location>
</feature>
<evidence type="ECO:0000256" key="1">
    <source>
        <dbReference type="SAM" id="Phobius"/>
    </source>
</evidence>
<dbReference type="OrthoDB" id="10267969at2759"/>
<evidence type="ECO:0000256" key="2">
    <source>
        <dbReference type="SAM" id="SignalP"/>
    </source>
</evidence>
<evidence type="ECO:0000313" key="4">
    <source>
        <dbReference type="Proteomes" id="UP001140560"/>
    </source>
</evidence>
<gene>
    <name evidence="3" type="ORF">N0V83_004486</name>
</gene>
<sequence>MRTAVLQATALYALTMVLSHHLSGNMFEQVMENEGFQNMTNAWNKTMTLAATTNNTLEKQMTLDAGDTRNISLSFNNNGTTTNSTLSTTDTPEESFYGRWLPREIVVFALISVLQYWWLIWLERILPARPRRKTVPYQQHEKVAEESEDREEEVVKKWIAQGRRGETLVSHDRTCLSRTAQVPISDDGLARSEKLKHLFFNFVGNFLSITPFATLIAFIVVPAHKQIVFVTGVELVAGVFVKTVVRIFATWAVKQEFVQLIMKNMTDTARAAESEEKLARLREL</sequence>